<comment type="caution">
    <text evidence="2">The sequence shown here is derived from an EMBL/GenBank/DDBJ whole genome shotgun (WGS) entry which is preliminary data.</text>
</comment>
<dbReference type="EMBL" id="JBHRZF010000186">
    <property type="protein sequence ID" value="MFC3862286.1"/>
    <property type="molecule type" value="Genomic_DNA"/>
</dbReference>
<sequence length="152" mass="15838">MANEKIIGQTGAVTGFETRDPKDTDPNTIYTTTPADDRVGAADAGKYQPVSVPDAKEITGQFDHLATRDPAAMEHQLQRPEYEGAQGTAALDVGTGLVAGVVPADGLGTALGTGVVNERLESAIDPNPGYTPPSQMTPPHISEQTANRPGDE</sequence>
<evidence type="ECO:0000256" key="1">
    <source>
        <dbReference type="SAM" id="MobiDB-lite"/>
    </source>
</evidence>
<protein>
    <submittedName>
        <fullName evidence="2">Uncharacterized protein</fullName>
    </submittedName>
</protein>
<accession>A0ABV8ACG2</accession>
<organism evidence="2 3">
    <name type="scientific">Deinococcus antarcticus</name>
    <dbReference type="NCBI Taxonomy" id="1298767"/>
    <lineage>
        <taxon>Bacteria</taxon>
        <taxon>Thermotogati</taxon>
        <taxon>Deinococcota</taxon>
        <taxon>Deinococci</taxon>
        <taxon>Deinococcales</taxon>
        <taxon>Deinococcaceae</taxon>
        <taxon>Deinococcus</taxon>
    </lineage>
</organism>
<feature type="region of interest" description="Disordered" evidence="1">
    <location>
        <begin position="121"/>
        <end position="152"/>
    </location>
</feature>
<evidence type="ECO:0000313" key="2">
    <source>
        <dbReference type="EMBL" id="MFC3862286.1"/>
    </source>
</evidence>
<dbReference type="Proteomes" id="UP001595748">
    <property type="component" value="Unassembled WGS sequence"/>
</dbReference>
<proteinExistence type="predicted"/>
<feature type="compositionally biased region" description="Polar residues" evidence="1">
    <location>
        <begin position="142"/>
        <end position="152"/>
    </location>
</feature>
<evidence type="ECO:0000313" key="3">
    <source>
        <dbReference type="Proteomes" id="UP001595748"/>
    </source>
</evidence>
<gene>
    <name evidence="2" type="ORF">ACFOPQ_16110</name>
</gene>
<name>A0ABV8ACG2_9DEIO</name>
<reference evidence="3" key="1">
    <citation type="journal article" date="2019" name="Int. J. Syst. Evol. Microbiol.">
        <title>The Global Catalogue of Microorganisms (GCM) 10K type strain sequencing project: providing services to taxonomists for standard genome sequencing and annotation.</title>
        <authorList>
            <consortium name="The Broad Institute Genomics Platform"/>
            <consortium name="The Broad Institute Genome Sequencing Center for Infectious Disease"/>
            <person name="Wu L."/>
            <person name="Ma J."/>
        </authorList>
    </citation>
    <scope>NUCLEOTIDE SEQUENCE [LARGE SCALE GENOMIC DNA]</scope>
    <source>
        <strain evidence="3">CCTCC AB 2013263</strain>
    </source>
</reference>
<feature type="region of interest" description="Disordered" evidence="1">
    <location>
        <begin position="1"/>
        <end position="42"/>
    </location>
</feature>
<dbReference type="RefSeq" id="WP_380080014.1">
    <property type="nucleotide sequence ID" value="NZ_JBHRZF010000186.1"/>
</dbReference>
<keyword evidence="3" id="KW-1185">Reference proteome</keyword>